<evidence type="ECO:0000313" key="2">
    <source>
        <dbReference type="EMBL" id="MDI9867108.1"/>
    </source>
</evidence>
<dbReference type="PROSITE" id="PS50206">
    <property type="entry name" value="RHODANESE_3"/>
    <property type="match status" value="1"/>
</dbReference>
<evidence type="ECO:0000259" key="1">
    <source>
        <dbReference type="PROSITE" id="PS50206"/>
    </source>
</evidence>
<accession>A0ABT6YU41</accession>
<protein>
    <submittedName>
        <fullName evidence="2">Rhodanese-like domain-containing protein</fullName>
    </submittedName>
</protein>
<dbReference type="Pfam" id="PF00581">
    <property type="entry name" value="Rhodanese"/>
    <property type="match status" value="1"/>
</dbReference>
<feature type="domain" description="Rhodanese" evidence="1">
    <location>
        <begin position="38"/>
        <end position="124"/>
    </location>
</feature>
<keyword evidence="3" id="KW-1185">Reference proteome</keyword>
<dbReference type="InterPro" id="IPR001763">
    <property type="entry name" value="Rhodanese-like_dom"/>
</dbReference>
<dbReference type="PANTHER" id="PTHR43031">
    <property type="entry name" value="FAD-DEPENDENT OXIDOREDUCTASE"/>
    <property type="match status" value="1"/>
</dbReference>
<dbReference type="CDD" id="cd00158">
    <property type="entry name" value="RHOD"/>
    <property type="match status" value="1"/>
</dbReference>
<comment type="caution">
    <text evidence="2">The sequence shown here is derived from an EMBL/GenBank/DDBJ whole genome shotgun (WGS) entry which is preliminary data.</text>
</comment>
<dbReference type="RefSeq" id="WP_283327107.1">
    <property type="nucleotide sequence ID" value="NZ_JASHIC010000010.1"/>
</dbReference>
<gene>
    <name evidence="2" type="ORF">QM480_22395</name>
</gene>
<dbReference type="InterPro" id="IPR036873">
    <property type="entry name" value="Rhodanese-like_dom_sf"/>
</dbReference>
<dbReference type="SMART" id="SM00450">
    <property type="entry name" value="RHOD"/>
    <property type="match status" value="1"/>
</dbReference>
<dbReference type="InterPro" id="IPR050229">
    <property type="entry name" value="GlpE_sulfurtransferase"/>
</dbReference>
<dbReference type="SUPFAM" id="SSF52821">
    <property type="entry name" value="Rhodanese/Cell cycle control phosphatase"/>
    <property type="match status" value="1"/>
</dbReference>
<reference evidence="2 3" key="1">
    <citation type="submission" date="2023-05" db="EMBL/GenBank/DDBJ databases">
        <title>Novel species of genus Flectobacillus isolated from stream in China.</title>
        <authorList>
            <person name="Lu H."/>
        </authorList>
    </citation>
    <scope>NUCLEOTIDE SEQUENCE [LARGE SCALE GENOMIC DNA]</scope>
    <source>
        <strain evidence="2 3">DC10W</strain>
    </source>
</reference>
<proteinExistence type="predicted"/>
<dbReference type="Proteomes" id="UP001236569">
    <property type="component" value="Unassembled WGS sequence"/>
</dbReference>
<dbReference type="PANTHER" id="PTHR43031:SF16">
    <property type="entry name" value="OXIDOREDUCTASE"/>
    <property type="match status" value="1"/>
</dbReference>
<dbReference type="Gene3D" id="3.40.250.10">
    <property type="entry name" value="Rhodanese-like domain"/>
    <property type="match status" value="1"/>
</dbReference>
<name>A0ABT6YU41_9BACT</name>
<sequence>MRHLLVLYFISCATFLTGCVVEENLNVSPHEFADIVKSNPDIQIIDVRTPQEWKEGKVTSAKCIDYFDPDILEKIETLDRDKPVLLYCATGGRSSEIAELLKEYGFKKIYNLKGGYKDLLKEGLH</sequence>
<dbReference type="PROSITE" id="PS51257">
    <property type="entry name" value="PROKAR_LIPOPROTEIN"/>
    <property type="match status" value="1"/>
</dbReference>
<evidence type="ECO:0000313" key="3">
    <source>
        <dbReference type="Proteomes" id="UP001236569"/>
    </source>
</evidence>
<organism evidence="2 3">
    <name type="scientific">Flectobacillus longus</name>
    <dbReference type="NCBI Taxonomy" id="2984207"/>
    <lineage>
        <taxon>Bacteria</taxon>
        <taxon>Pseudomonadati</taxon>
        <taxon>Bacteroidota</taxon>
        <taxon>Cytophagia</taxon>
        <taxon>Cytophagales</taxon>
        <taxon>Flectobacillaceae</taxon>
        <taxon>Flectobacillus</taxon>
    </lineage>
</organism>
<dbReference type="EMBL" id="JASHID010000024">
    <property type="protein sequence ID" value="MDI9867108.1"/>
    <property type="molecule type" value="Genomic_DNA"/>
</dbReference>